<dbReference type="PANTHER" id="PTHR43416:SF5">
    <property type="entry name" value="DIHYDROLIPOYLLYSINE-RESIDUE SUCCINYLTRANSFERASE COMPONENT OF 2-OXOGLUTARATE DEHYDROGENASE COMPLEX, MITOCHONDRIAL"/>
    <property type="match status" value="1"/>
</dbReference>
<sequence length="206" mass="21088">MASRGLLMLASRRWLRRSAVSAAEYVMKVPAIGESITEGTIVSLEKTVGDAVAADEVLGTIETDKVTVEVRAEVGGSVLEVLAKVDDTVEVGQALIRLDTDGAASSRAAPAPQPAPEPAPAVAAPKRAHVPLIKFIGKRSALNSQDQPPPAAAPKPPAAAPLPSPPAVASSPGAKDILDVGAFFGRPRLTDEEIEAVQSGGATLLP</sequence>
<evidence type="ECO:0000259" key="5">
    <source>
        <dbReference type="PROSITE" id="PS50968"/>
    </source>
</evidence>
<proteinExistence type="inferred from homology"/>
<evidence type="ECO:0000256" key="4">
    <source>
        <dbReference type="SAM" id="MobiDB-lite"/>
    </source>
</evidence>
<dbReference type="AlphaFoldDB" id="A0AAD7XKB3"/>
<dbReference type="GO" id="GO:0005739">
    <property type="term" value="C:mitochondrion"/>
    <property type="evidence" value="ECO:0007669"/>
    <property type="project" value="TreeGrafter"/>
</dbReference>
<dbReference type="Proteomes" id="UP001230188">
    <property type="component" value="Unassembled WGS sequence"/>
</dbReference>
<dbReference type="InterPro" id="IPR003016">
    <property type="entry name" value="2-oxoA_DH_lipoyl-BS"/>
</dbReference>
<reference evidence="6" key="1">
    <citation type="submission" date="2023-01" db="EMBL/GenBank/DDBJ databases">
        <title>Metagenome sequencing of chrysophaentin producing Chrysophaeum taylorii.</title>
        <authorList>
            <person name="Davison J."/>
            <person name="Bewley C."/>
        </authorList>
    </citation>
    <scope>NUCLEOTIDE SEQUENCE</scope>
    <source>
        <strain evidence="6">NIES-1699</strain>
    </source>
</reference>
<evidence type="ECO:0000313" key="6">
    <source>
        <dbReference type="EMBL" id="KAJ8602617.1"/>
    </source>
</evidence>
<name>A0AAD7XKB3_9STRA</name>
<feature type="domain" description="Lipoyl-binding" evidence="5">
    <location>
        <begin position="24"/>
        <end position="99"/>
    </location>
</feature>
<dbReference type="GO" id="GO:0004149">
    <property type="term" value="F:dihydrolipoyllysine-residue succinyltransferase activity"/>
    <property type="evidence" value="ECO:0007669"/>
    <property type="project" value="TreeGrafter"/>
</dbReference>
<evidence type="ECO:0000256" key="1">
    <source>
        <dbReference type="ARBA" id="ARBA00007317"/>
    </source>
</evidence>
<dbReference type="PANTHER" id="PTHR43416">
    <property type="entry name" value="DIHYDROLIPOYLLYSINE-RESIDUE SUCCINYLTRANSFERASE COMPONENT OF 2-OXOGLUTARATE DEHYDROGENASE COMPLEX, MITOCHONDRIAL-RELATED"/>
    <property type="match status" value="1"/>
</dbReference>
<keyword evidence="2" id="KW-0450">Lipoyl</keyword>
<dbReference type="PROSITE" id="PS50968">
    <property type="entry name" value="BIOTINYL_LIPOYL"/>
    <property type="match status" value="1"/>
</dbReference>
<dbReference type="EMBL" id="JAQMWT010000374">
    <property type="protein sequence ID" value="KAJ8602617.1"/>
    <property type="molecule type" value="Genomic_DNA"/>
</dbReference>
<gene>
    <name evidence="6" type="ORF">CTAYLR_010202</name>
</gene>
<comment type="caution">
    <text evidence="6">The sequence shown here is derived from an EMBL/GenBank/DDBJ whole genome shotgun (WGS) entry which is preliminary data.</text>
</comment>
<evidence type="ECO:0000256" key="2">
    <source>
        <dbReference type="ARBA" id="ARBA00022823"/>
    </source>
</evidence>
<feature type="region of interest" description="Disordered" evidence="4">
    <location>
        <begin position="141"/>
        <end position="173"/>
    </location>
</feature>
<dbReference type="Gene3D" id="2.40.50.100">
    <property type="match status" value="1"/>
</dbReference>
<protein>
    <recommendedName>
        <fullName evidence="5">Lipoyl-binding domain-containing protein</fullName>
    </recommendedName>
</protein>
<feature type="region of interest" description="Disordered" evidence="4">
    <location>
        <begin position="102"/>
        <end position="124"/>
    </location>
</feature>
<organism evidence="6 7">
    <name type="scientific">Chrysophaeum taylorii</name>
    <dbReference type="NCBI Taxonomy" id="2483200"/>
    <lineage>
        <taxon>Eukaryota</taxon>
        <taxon>Sar</taxon>
        <taxon>Stramenopiles</taxon>
        <taxon>Ochrophyta</taxon>
        <taxon>Pelagophyceae</taxon>
        <taxon>Pelagomonadales</taxon>
        <taxon>Pelagomonadaceae</taxon>
        <taxon>Chrysophaeum</taxon>
    </lineage>
</organism>
<keyword evidence="3" id="KW-0809">Transit peptide</keyword>
<evidence type="ECO:0000313" key="7">
    <source>
        <dbReference type="Proteomes" id="UP001230188"/>
    </source>
</evidence>
<dbReference type="GO" id="GO:0006099">
    <property type="term" value="P:tricarboxylic acid cycle"/>
    <property type="evidence" value="ECO:0007669"/>
    <property type="project" value="TreeGrafter"/>
</dbReference>
<dbReference type="InterPro" id="IPR050537">
    <property type="entry name" value="2-oxoacid_dehydrogenase"/>
</dbReference>
<dbReference type="CDD" id="cd06849">
    <property type="entry name" value="lipoyl_domain"/>
    <property type="match status" value="1"/>
</dbReference>
<dbReference type="SUPFAM" id="SSF51230">
    <property type="entry name" value="Single hybrid motif"/>
    <property type="match status" value="1"/>
</dbReference>
<dbReference type="InterPro" id="IPR011053">
    <property type="entry name" value="Single_hybrid_motif"/>
</dbReference>
<evidence type="ECO:0000256" key="3">
    <source>
        <dbReference type="ARBA" id="ARBA00022946"/>
    </source>
</evidence>
<accession>A0AAD7XKB3</accession>
<dbReference type="InterPro" id="IPR000089">
    <property type="entry name" value="Biotin_lipoyl"/>
</dbReference>
<feature type="compositionally biased region" description="Pro residues" evidence="4">
    <location>
        <begin position="147"/>
        <end position="166"/>
    </location>
</feature>
<dbReference type="Pfam" id="PF00364">
    <property type="entry name" value="Biotin_lipoyl"/>
    <property type="match status" value="1"/>
</dbReference>
<keyword evidence="7" id="KW-1185">Reference proteome</keyword>
<dbReference type="PROSITE" id="PS00189">
    <property type="entry name" value="LIPOYL"/>
    <property type="match status" value="1"/>
</dbReference>
<comment type="similarity">
    <text evidence="1">Belongs to the 2-oxoacid dehydrogenase family.</text>
</comment>